<dbReference type="EC" id="2.4.-.-" evidence="6"/>
<accession>A0A840ZT88</accession>
<name>A0A840ZT88_9HYPH</name>
<dbReference type="Proteomes" id="UP000583454">
    <property type="component" value="Unassembled WGS sequence"/>
</dbReference>
<dbReference type="RefSeq" id="WP_183574038.1">
    <property type="nucleotide sequence ID" value="NZ_JACHOP010000040.1"/>
</dbReference>
<keyword evidence="2 6" id="KW-0328">Glycosyltransferase</keyword>
<dbReference type="EMBL" id="JACHOP010000040">
    <property type="protein sequence ID" value="MBB5760255.1"/>
    <property type="molecule type" value="Genomic_DNA"/>
</dbReference>
<evidence type="ECO:0000313" key="6">
    <source>
        <dbReference type="EMBL" id="MBB5760255.1"/>
    </source>
</evidence>
<dbReference type="Gene3D" id="3.90.550.10">
    <property type="entry name" value="Spore Coat Polysaccharide Biosynthesis Protein SpsA, Chain A"/>
    <property type="match status" value="1"/>
</dbReference>
<dbReference type="PANTHER" id="PTHR43179">
    <property type="entry name" value="RHAMNOSYLTRANSFERASE WBBL"/>
    <property type="match status" value="1"/>
</dbReference>
<organism evidence="6 7">
    <name type="scientific">Methylorubrum rhodinum</name>
    <dbReference type="NCBI Taxonomy" id="29428"/>
    <lineage>
        <taxon>Bacteria</taxon>
        <taxon>Pseudomonadati</taxon>
        <taxon>Pseudomonadota</taxon>
        <taxon>Alphaproteobacteria</taxon>
        <taxon>Hyphomicrobiales</taxon>
        <taxon>Methylobacteriaceae</taxon>
        <taxon>Methylorubrum</taxon>
    </lineage>
</organism>
<evidence type="ECO:0000256" key="2">
    <source>
        <dbReference type="ARBA" id="ARBA00022676"/>
    </source>
</evidence>
<evidence type="ECO:0000256" key="3">
    <source>
        <dbReference type="ARBA" id="ARBA00022679"/>
    </source>
</evidence>
<dbReference type="CDD" id="cd00761">
    <property type="entry name" value="Glyco_tranf_GTA_type"/>
    <property type="match status" value="1"/>
</dbReference>
<comment type="caution">
    <text evidence="6">The sequence shown here is derived from an EMBL/GenBank/DDBJ whole genome shotgun (WGS) entry which is preliminary data.</text>
</comment>
<evidence type="ECO:0000256" key="1">
    <source>
        <dbReference type="ARBA" id="ARBA00006739"/>
    </source>
</evidence>
<dbReference type="Pfam" id="PF00535">
    <property type="entry name" value="Glycos_transf_2"/>
    <property type="match status" value="1"/>
</dbReference>
<proteinExistence type="inferred from homology"/>
<dbReference type="InterPro" id="IPR029044">
    <property type="entry name" value="Nucleotide-diphossugar_trans"/>
</dbReference>
<keyword evidence="3 6" id="KW-0808">Transferase</keyword>
<gene>
    <name evidence="6" type="ORF">HNR00_005004</name>
</gene>
<reference evidence="6 7" key="1">
    <citation type="submission" date="2020-08" db="EMBL/GenBank/DDBJ databases">
        <title>Genomic Encyclopedia of Type Strains, Phase IV (KMG-IV): sequencing the most valuable type-strain genomes for metagenomic binning, comparative biology and taxonomic classification.</title>
        <authorList>
            <person name="Goeker M."/>
        </authorList>
    </citation>
    <scope>NUCLEOTIDE SEQUENCE [LARGE SCALE GENOMIC DNA]</scope>
    <source>
        <strain evidence="6 7">DSM 2163</strain>
    </source>
</reference>
<evidence type="ECO:0000256" key="4">
    <source>
        <dbReference type="SAM" id="MobiDB-lite"/>
    </source>
</evidence>
<dbReference type="PANTHER" id="PTHR43179:SF12">
    <property type="entry name" value="GALACTOFURANOSYLTRANSFERASE GLFT2"/>
    <property type="match status" value="1"/>
</dbReference>
<evidence type="ECO:0000259" key="5">
    <source>
        <dbReference type="Pfam" id="PF00535"/>
    </source>
</evidence>
<dbReference type="GO" id="GO:0016757">
    <property type="term" value="F:glycosyltransferase activity"/>
    <property type="evidence" value="ECO:0007669"/>
    <property type="project" value="UniProtKB-KW"/>
</dbReference>
<protein>
    <submittedName>
        <fullName evidence="6">Succinoglycan biosynthesis protein ExoM</fullName>
        <ecNumber evidence="6">2.4.-.-</ecNumber>
    </submittedName>
</protein>
<feature type="compositionally biased region" description="Basic and acidic residues" evidence="4">
    <location>
        <begin position="156"/>
        <end position="175"/>
    </location>
</feature>
<comment type="similarity">
    <text evidence="1">Belongs to the glycosyltransferase 2 family.</text>
</comment>
<keyword evidence="7" id="KW-1185">Reference proteome</keyword>
<feature type="domain" description="Glycosyltransferase 2-like" evidence="5">
    <location>
        <begin position="22"/>
        <end position="177"/>
    </location>
</feature>
<dbReference type="SUPFAM" id="SSF53448">
    <property type="entry name" value="Nucleotide-diphospho-sugar transferases"/>
    <property type="match status" value="1"/>
</dbReference>
<dbReference type="AlphaFoldDB" id="A0A840ZT88"/>
<dbReference type="InterPro" id="IPR001173">
    <property type="entry name" value="Glyco_trans_2-like"/>
</dbReference>
<feature type="region of interest" description="Disordered" evidence="4">
    <location>
        <begin position="145"/>
        <end position="175"/>
    </location>
</feature>
<sequence>MSAADQPEAPAATPPSVVTTVSVVICTFNRPTLLARAVRTAREQRLPPDVAAEIVVVDNAPDGNAGPVVAALSGEAGLPLRYLAHPVPNISHARNRGVAGTKGALVVFLDDDEWCRPGWLAALVATARETGADIVFGAVLPDFPDGPPDWDPSGRPFERRLDRPSGTRMGIRHDSGASGRWIGTGNALLRRDTCLVGDAPFDPWLGRSGGEDHDLFVRLDRAGRRMVWCGEAVVYEVVPAERTRFDYMLLRNRRGGQQWASVAVRRARRPALAAVSIALRASVQLALVSAAWAASRLRGAPDAGARRLKVAQVAGKLLWWTMPRGHR</sequence>
<evidence type="ECO:0000313" key="7">
    <source>
        <dbReference type="Proteomes" id="UP000583454"/>
    </source>
</evidence>